<protein>
    <submittedName>
        <fullName evidence="3">Uncharacterized protein</fullName>
    </submittedName>
</protein>
<reference evidence="3 4" key="1">
    <citation type="submission" date="2024-09" db="EMBL/GenBank/DDBJ databases">
        <authorList>
            <person name="Sun Q."/>
            <person name="Mori K."/>
        </authorList>
    </citation>
    <scope>NUCLEOTIDE SEQUENCE [LARGE SCALE GENOMIC DNA]</scope>
    <source>
        <strain evidence="3 4">TBRC 4576</strain>
    </source>
</reference>
<feature type="region of interest" description="Disordered" evidence="1">
    <location>
        <begin position="39"/>
        <end position="64"/>
    </location>
</feature>
<feature type="transmembrane region" description="Helical" evidence="2">
    <location>
        <begin position="12"/>
        <end position="29"/>
    </location>
</feature>
<keyword evidence="2" id="KW-0472">Membrane</keyword>
<comment type="caution">
    <text evidence="3">The sequence shown here is derived from an EMBL/GenBank/DDBJ whole genome shotgun (WGS) entry which is preliminary data.</text>
</comment>
<evidence type="ECO:0000313" key="3">
    <source>
        <dbReference type="EMBL" id="MFB9769358.1"/>
    </source>
</evidence>
<evidence type="ECO:0000313" key="4">
    <source>
        <dbReference type="Proteomes" id="UP001589691"/>
    </source>
</evidence>
<evidence type="ECO:0000256" key="2">
    <source>
        <dbReference type="SAM" id="Phobius"/>
    </source>
</evidence>
<keyword evidence="4" id="KW-1185">Reference proteome</keyword>
<dbReference type="RefSeq" id="WP_225424430.1">
    <property type="nucleotide sequence ID" value="NZ_BJEA01000016.1"/>
</dbReference>
<evidence type="ECO:0000256" key="1">
    <source>
        <dbReference type="SAM" id="MobiDB-lite"/>
    </source>
</evidence>
<dbReference type="Proteomes" id="UP001589691">
    <property type="component" value="Unassembled WGS sequence"/>
</dbReference>
<accession>A0ABV5WT83</accession>
<name>A0ABV5WT83_9LACO</name>
<proteinExistence type="predicted"/>
<keyword evidence="2" id="KW-1133">Transmembrane helix</keyword>
<organism evidence="3 4">
    <name type="scientific">Lactiplantibacillus modestisalitolerans</name>
    <dbReference type="NCBI Taxonomy" id="1457219"/>
    <lineage>
        <taxon>Bacteria</taxon>
        <taxon>Bacillati</taxon>
        <taxon>Bacillota</taxon>
        <taxon>Bacilli</taxon>
        <taxon>Lactobacillales</taxon>
        <taxon>Lactobacillaceae</taxon>
        <taxon>Lactiplantibacillus</taxon>
    </lineage>
</organism>
<keyword evidence="2" id="KW-0812">Transmembrane</keyword>
<sequence length="64" mass="7508">MVVLSAYGTLKMAIRLGAYLLLGGLVLWIRHRNRHRTKHELDEGTRKMMRATPKDENGKYPWEK</sequence>
<dbReference type="EMBL" id="JBHLZY010000013">
    <property type="protein sequence ID" value="MFB9769358.1"/>
    <property type="molecule type" value="Genomic_DNA"/>
</dbReference>
<gene>
    <name evidence="3" type="ORF">ACFFLI_05610</name>
</gene>